<dbReference type="Proteomes" id="UP000435304">
    <property type="component" value="Unassembled WGS sequence"/>
</dbReference>
<dbReference type="SUPFAM" id="SSF53850">
    <property type="entry name" value="Periplasmic binding protein-like II"/>
    <property type="match status" value="1"/>
</dbReference>
<evidence type="ECO:0000256" key="1">
    <source>
        <dbReference type="ARBA" id="ARBA00009437"/>
    </source>
</evidence>
<dbReference type="GO" id="GO:0000976">
    <property type="term" value="F:transcription cis-regulatory region binding"/>
    <property type="evidence" value="ECO:0007669"/>
    <property type="project" value="TreeGrafter"/>
</dbReference>
<keyword evidence="4" id="KW-0804">Transcription</keyword>
<accession>A0A6A9UW94</accession>
<dbReference type="InterPro" id="IPR036390">
    <property type="entry name" value="WH_DNA-bd_sf"/>
</dbReference>
<protein>
    <submittedName>
        <fullName evidence="6">LysR family transcriptional regulator</fullName>
    </submittedName>
</protein>
<evidence type="ECO:0000256" key="3">
    <source>
        <dbReference type="ARBA" id="ARBA00023125"/>
    </source>
</evidence>
<sequence length="310" mass="32258">MTPSSRLPDLDALALLVAVARRGSIGAAAREVGISQQAASERLRAVERQVGVPLLRRAARGSELTEAGTVVTEWAVRLLQVAGEVDAALATLRDHRDREVRVAASMTIAEHLLPGWLAGVRQRRPGLSVSLTATNSQAVVAAVSEGRADVGFVEGADVPHQLASRDLVTDELVLVVARDDPLARRRRPLQPAQLAGLSLTSREAGSGTREVVDRALAAHGLRLAPPAVEVTTSTGAREAVRAGSGPAFLSRRTVAHELATGALVVVPTTGLDLTRTFRAVWVGGGEPPAGPVRDLVAVAQSSSARSSSGA</sequence>
<comment type="caution">
    <text evidence="6">The sequence shown here is derived from an EMBL/GenBank/DDBJ whole genome shotgun (WGS) entry which is preliminary data.</text>
</comment>
<proteinExistence type="inferred from homology"/>
<reference evidence="6 7" key="1">
    <citation type="submission" date="2019-12" db="EMBL/GenBank/DDBJ databases">
        <title>Auraticoccus cholistani sp. nov., an actinomycete isolated from soil of Cholistan desert.</title>
        <authorList>
            <person name="Cheema M.T."/>
        </authorList>
    </citation>
    <scope>NUCLEOTIDE SEQUENCE [LARGE SCALE GENOMIC DNA]</scope>
    <source>
        <strain evidence="6 7">F435</strain>
    </source>
</reference>
<dbReference type="PANTHER" id="PTHR30126">
    <property type="entry name" value="HTH-TYPE TRANSCRIPTIONAL REGULATOR"/>
    <property type="match status" value="1"/>
</dbReference>
<dbReference type="GO" id="GO:0003700">
    <property type="term" value="F:DNA-binding transcription factor activity"/>
    <property type="evidence" value="ECO:0007669"/>
    <property type="project" value="InterPro"/>
</dbReference>
<gene>
    <name evidence="6" type="ORF">GC722_05515</name>
</gene>
<dbReference type="EMBL" id="WPCU01000004">
    <property type="protein sequence ID" value="MVA75487.1"/>
    <property type="molecule type" value="Genomic_DNA"/>
</dbReference>
<dbReference type="AlphaFoldDB" id="A0A6A9UW94"/>
<name>A0A6A9UW94_9ACTN</name>
<feature type="domain" description="HTH lysR-type" evidence="5">
    <location>
        <begin position="8"/>
        <end position="65"/>
    </location>
</feature>
<dbReference type="InterPro" id="IPR005119">
    <property type="entry name" value="LysR_subst-bd"/>
</dbReference>
<dbReference type="InterPro" id="IPR036388">
    <property type="entry name" value="WH-like_DNA-bd_sf"/>
</dbReference>
<dbReference type="InterPro" id="IPR000847">
    <property type="entry name" value="LysR_HTH_N"/>
</dbReference>
<dbReference type="PANTHER" id="PTHR30126:SF39">
    <property type="entry name" value="HTH-TYPE TRANSCRIPTIONAL REGULATOR CYSL"/>
    <property type="match status" value="1"/>
</dbReference>
<keyword evidence="2" id="KW-0805">Transcription regulation</keyword>
<dbReference type="Gene3D" id="1.10.10.10">
    <property type="entry name" value="Winged helix-like DNA-binding domain superfamily/Winged helix DNA-binding domain"/>
    <property type="match status" value="1"/>
</dbReference>
<evidence type="ECO:0000256" key="4">
    <source>
        <dbReference type="ARBA" id="ARBA00023163"/>
    </source>
</evidence>
<evidence type="ECO:0000313" key="6">
    <source>
        <dbReference type="EMBL" id="MVA75487.1"/>
    </source>
</evidence>
<dbReference type="Pfam" id="PF03466">
    <property type="entry name" value="LysR_substrate"/>
    <property type="match status" value="1"/>
</dbReference>
<dbReference type="PROSITE" id="PS50931">
    <property type="entry name" value="HTH_LYSR"/>
    <property type="match status" value="1"/>
</dbReference>
<dbReference type="Pfam" id="PF00126">
    <property type="entry name" value="HTH_1"/>
    <property type="match status" value="1"/>
</dbReference>
<dbReference type="RefSeq" id="WP_331714408.1">
    <property type="nucleotide sequence ID" value="NZ_WPCU01000004.1"/>
</dbReference>
<comment type="similarity">
    <text evidence="1">Belongs to the LysR transcriptional regulatory family.</text>
</comment>
<dbReference type="Gene3D" id="3.40.190.10">
    <property type="entry name" value="Periplasmic binding protein-like II"/>
    <property type="match status" value="2"/>
</dbReference>
<dbReference type="SUPFAM" id="SSF46785">
    <property type="entry name" value="Winged helix' DNA-binding domain"/>
    <property type="match status" value="1"/>
</dbReference>
<evidence type="ECO:0000313" key="7">
    <source>
        <dbReference type="Proteomes" id="UP000435304"/>
    </source>
</evidence>
<evidence type="ECO:0000259" key="5">
    <source>
        <dbReference type="PROSITE" id="PS50931"/>
    </source>
</evidence>
<organism evidence="6 7">
    <name type="scientific">Auraticoccus cholistanensis</name>
    <dbReference type="NCBI Taxonomy" id="2656650"/>
    <lineage>
        <taxon>Bacteria</taxon>
        <taxon>Bacillati</taxon>
        <taxon>Actinomycetota</taxon>
        <taxon>Actinomycetes</taxon>
        <taxon>Propionibacteriales</taxon>
        <taxon>Propionibacteriaceae</taxon>
        <taxon>Auraticoccus</taxon>
    </lineage>
</organism>
<evidence type="ECO:0000256" key="2">
    <source>
        <dbReference type="ARBA" id="ARBA00023015"/>
    </source>
</evidence>
<keyword evidence="7" id="KW-1185">Reference proteome</keyword>
<keyword evidence="3" id="KW-0238">DNA-binding</keyword>